<feature type="compositionally biased region" description="Basic and acidic residues" evidence="1">
    <location>
        <begin position="232"/>
        <end position="243"/>
    </location>
</feature>
<feature type="compositionally biased region" description="Basic and acidic residues" evidence="1">
    <location>
        <begin position="431"/>
        <end position="451"/>
    </location>
</feature>
<feature type="compositionally biased region" description="Low complexity" evidence="1">
    <location>
        <begin position="186"/>
        <end position="196"/>
    </location>
</feature>
<name>A0A6L2MW82_TANCI</name>
<sequence length="600" mass="69848">MSTLKFAETHNMIVFLSKPSESEGFEQIIDFLNANPIKYALTMNLTVYTSCIEQFWTTEKAKNINGEAQIHAKVDAKKVIISEASIRIDLRFGDEGGINCFSNEVILEQLTLIGFVQVFLNNQLEGIDNHTRTYVIPSDTENVFGNMRRVGKDFSGKITPLFLTMMVQAQEEIGKGYADPTDPHHTPTITQPSTSKPQKKQKPRKPRRRDTKETQPSSPTTNVEDEAFNEENVSKHSNDPLHSGKDRIQLKELMEICTNLQQRFFDLETTKTSQAQEITSLKKRVKRLEKKRRLRTHGLKRLYKVGLSASVDSSTDKESLGKEDASKQGRISDIDVNQDIYLVNVHRDENIFGVNDQNDTLMFDYNKDLQGRYSSKVDADYQLAARKEEQTTYQSLTKEYYEYLSEEYGWITELVEESTKKDNVETVQESSSKRARDDLDQERSKKQKVEDDKESTKLKQCLKIILYDGDENFDREDLEVLWRLVKDRFIKTKPVDDMDSFLLHTLKTMFEHHVEDNVWKNQQGLNKVKNWKLFDSYGVHYVTMQNILYYLLVEKMYPLTNQTLHQMFNNVKLQVDDECEMAYKLLRLVKKQLKEGYRTN</sequence>
<reference evidence="2" key="1">
    <citation type="journal article" date="2019" name="Sci. Rep.">
        <title>Draft genome of Tanacetum cinerariifolium, the natural source of mosquito coil.</title>
        <authorList>
            <person name="Yamashiro T."/>
            <person name="Shiraishi A."/>
            <person name="Satake H."/>
            <person name="Nakayama K."/>
        </authorList>
    </citation>
    <scope>NUCLEOTIDE SEQUENCE</scope>
</reference>
<evidence type="ECO:0008006" key="3">
    <source>
        <dbReference type="Google" id="ProtNLM"/>
    </source>
</evidence>
<proteinExistence type="predicted"/>
<protein>
    <recommendedName>
        <fullName evidence="3">Xylulose kinase-1</fullName>
    </recommendedName>
</protein>
<evidence type="ECO:0000313" key="2">
    <source>
        <dbReference type="EMBL" id="GEU78241.1"/>
    </source>
</evidence>
<dbReference type="AlphaFoldDB" id="A0A6L2MW82"/>
<comment type="caution">
    <text evidence="2">The sequence shown here is derived from an EMBL/GenBank/DDBJ whole genome shotgun (WGS) entry which is preliminary data.</text>
</comment>
<evidence type="ECO:0000256" key="1">
    <source>
        <dbReference type="SAM" id="MobiDB-lite"/>
    </source>
</evidence>
<organism evidence="2">
    <name type="scientific">Tanacetum cinerariifolium</name>
    <name type="common">Dalmatian daisy</name>
    <name type="synonym">Chrysanthemum cinerariifolium</name>
    <dbReference type="NCBI Taxonomy" id="118510"/>
    <lineage>
        <taxon>Eukaryota</taxon>
        <taxon>Viridiplantae</taxon>
        <taxon>Streptophyta</taxon>
        <taxon>Embryophyta</taxon>
        <taxon>Tracheophyta</taxon>
        <taxon>Spermatophyta</taxon>
        <taxon>Magnoliopsida</taxon>
        <taxon>eudicotyledons</taxon>
        <taxon>Gunneridae</taxon>
        <taxon>Pentapetalae</taxon>
        <taxon>asterids</taxon>
        <taxon>campanulids</taxon>
        <taxon>Asterales</taxon>
        <taxon>Asteraceae</taxon>
        <taxon>Asteroideae</taxon>
        <taxon>Anthemideae</taxon>
        <taxon>Anthemidinae</taxon>
        <taxon>Tanacetum</taxon>
    </lineage>
</organism>
<gene>
    <name evidence="2" type="ORF">Tci_050219</name>
</gene>
<dbReference type="EMBL" id="BKCJ010007633">
    <property type="protein sequence ID" value="GEU78241.1"/>
    <property type="molecule type" value="Genomic_DNA"/>
</dbReference>
<feature type="region of interest" description="Disordered" evidence="1">
    <location>
        <begin position="175"/>
        <end position="243"/>
    </location>
</feature>
<accession>A0A6L2MW82</accession>
<feature type="compositionally biased region" description="Basic residues" evidence="1">
    <location>
        <begin position="197"/>
        <end position="209"/>
    </location>
</feature>
<feature type="region of interest" description="Disordered" evidence="1">
    <location>
        <begin position="421"/>
        <end position="451"/>
    </location>
</feature>